<name>A0A7K4LJT0_9AVES</name>
<dbReference type="Proteomes" id="UP000534426">
    <property type="component" value="Unassembled WGS sequence"/>
</dbReference>
<sequence length="412" mass="44820">YNYMGSDRNVITQRIIQVFGFVNSLFNPLNVTVVLSSLEFWMDENKIPTTGEAGEILQQFLQWKQSYLVLRPYDMAYLFVYKEQPTFVGATVPGQACRRADAGAVAVVGARRGARCGRCRRSRTGDAAPLPQYQKGVSLESFSIVLAQLLGLSLGMSYDRAGRCRCPGSVCVMNAEALRFGGAKAFSSCSAADLESFLLRNRGECLLNRPRLGGPASGKAAVCGNGVVERGEQCDCGNSEACVLDKCCGMDCRFKPGVKCATGLCCDGCQFKPKNSKCRPPADAQCDLPEFCNGSSGACPADLYVQDGHGCARGAGYCYGGRCRAADLQCQRLYGRGSRNAPTACYEEVNSQRDRFGNCGLTTRQNLKACIWRNLKCGKLICTYPYRHPLATTTAAVIYAQVREHLCVSLDY</sequence>
<evidence type="ECO:0000259" key="3">
    <source>
        <dbReference type="PROSITE" id="PS50214"/>
    </source>
</evidence>
<evidence type="ECO:0000256" key="2">
    <source>
        <dbReference type="PROSITE-ProRule" id="PRU00276"/>
    </source>
</evidence>
<dbReference type="Gene3D" id="4.10.70.10">
    <property type="entry name" value="Disintegrin domain"/>
    <property type="match status" value="1"/>
</dbReference>
<feature type="domain" description="Peptidase M12B" evidence="4">
    <location>
        <begin position="1"/>
        <end position="210"/>
    </location>
</feature>
<dbReference type="InterPro" id="IPR034027">
    <property type="entry name" value="Reprolysin_adamalysin"/>
</dbReference>
<accession>A0A7K4LJT0</accession>
<dbReference type="CDD" id="cd04269">
    <property type="entry name" value="ZnMc_adamalysin_II_like"/>
    <property type="match status" value="1"/>
</dbReference>
<gene>
    <name evidence="5" type="primary">Adam32</name>
    <name evidence="5" type="ORF">CRYUND_R08343</name>
</gene>
<dbReference type="Pfam" id="PF00200">
    <property type="entry name" value="Disintegrin"/>
    <property type="match status" value="1"/>
</dbReference>
<dbReference type="InterPro" id="IPR036436">
    <property type="entry name" value="Disintegrin_dom_sf"/>
</dbReference>
<dbReference type="GO" id="GO:0007155">
    <property type="term" value="P:cell adhesion"/>
    <property type="evidence" value="ECO:0007669"/>
    <property type="project" value="TreeGrafter"/>
</dbReference>
<dbReference type="GO" id="GO:0006508">
    <property type="term" value="P:proteolysis"/>
    <property type="evidence" value="ECO:0007669"/>
    <property type="project" value="InterPro"/>
</dbReference>
<dbReference type="InterPro" id="IPR001762">
    <property type="entry name" value="Disintegrin_dom"/>
</dbReference>
<feature type="disulfide bond" evidence="2">
    <location>
        <begin position="166"/>
        <end position="171"/>
    </location>
</feature>
<dbReference type="AlphaFoldDB" id="A0A7K4LJT0"/>
<dbReference type="Pfam" id="PF01421">
    <property type="entry name" value="Reprolysin"/>
    <property type="match status" value="2"/>
</dbReference>
<organism evidence="5 6">
    <name type="scientific">Crypturellus undulatus</name>
    <dbReference type="NCBI Taxonomy" id="48396"/>
    <lineage>
        <taxon>Eukaryota</taxon>
        <taxon>Metazoa</taxon>
        <taxon>Chordata</taxon>
        <taxon>Craniata</taxon>
        <taxon>Vertebrata</taxon>
        <taxon>Euteleostomi</taxon>
        <taxon>Archelosauria</taxon>
        <taxon>Archosauria</taxon>
        <taxon>Dinosauria</taxon>
        <taxon>Saurischia</taxon>
        <taxon>Theropoda</taxon>
        <taxon>Coelurosauria</taxon>
        <taxon>Aves</taxon>
        <taxon>Palaeognathae</taxon>
        <taxon>Tinamiformes</taxon>
        <taxon>Tinamidae</taxon>
        <taxon>Crypturellus</taxon>
    </lineage>
</organism>
<evidence type="ECO:0000313" key="5">
    <source>
        <dbReference type="EMBL" id="NWJ04881.1"/>
    </source>
</evidence>
<dbReference type="InterPro" id="IPR024079">
    <property type="entry name" value="MetalloPept_cat_dom_sf"/>
</dbReference>
<dbReference type="PANTHER" id="PTHR11905:SF158">
    <property type="entry name" value="DISINTEGRIN AND METALLOPROTEINASE DOMAIN-CONTAINING PROTEIN 18"/>
    <property type="match status" value="1"/>
</dbReference>
<feature type="non-terminal residue" evidence="5">
    <location>
        <position position="412"/>
    </location>
</feature>
<dbReference type="SMART" id="SM00050">
    <property type="entry name" value="DISIN"/>
    <property type="match status" value="1"/>
</dbReference>
<keyword evidence="6" id="KW-1185">Reference proteome</keyword>
<dbReference type="GO" id="GO:0008584">
    <property type="term" value="P:male gonad development"/>
    <property type="evidence" value="ECO:0007669"/>
    <property type="project" value="TreeGrafter"/>
</dbReference>
<dbReference type="SUPFAM" id="SSF55486">
    <property type="entry name" value="Metalloproteases ('zincins'), catalytic domain"/>
    <property type="match status" value="1"/>
</dbReference>
<keyword evidence="1 2" id="KW-1015">Disulfide bond</keyword>
<dbReference type="GO" id="GO:0004222">
    <property type="term" value="F:metalloendopeptidase activity"/>
    <property type="evidence" value="ECO:0007669"/>
    <property type="project" value="InterPro"/>
</dbReference>
<dbReference type="GO" id="GO:0007339">
    <property type="term" value="P:binding of sperm to zona pellucida"/>
    <property type="evidence" value="ECO:0007669"/>
    <property type="project" value="TreeGrafter"/>
</dbReference>
<dbReference type="SUPFAM" id="SSF57552">
    <property type="entry name" value="Blood coagulation inhibitor (disintegrin)"/>
    <property type="match status" value="1"/>
</dbReference>
<dbReference type="PANTHER" id="PTHR11905">
    <property type="entry name" value="ADAM A DISINTEGRIN AND METALLOPROTEASE DOMAIN"/>
    <property type="match status" value="1"/>
</dbReference>
<dbReference type="InterPro" id="IPR006586">
    <property type="entry name" value="ADAM_Cys-rich"/>
</dbReference>
<dbReference type="PROSITE" id="PS50214">
    <property type="entry name" value="DISINTEGRIN_2"/>
    <property type="match status" value="1"/>
</dbReference>
<evidence type="ECO:0000256" key="1">
    <source>
        <dbReference type="ARBA" id="ARBA00023157"/>
    </source>
</evidence>
<feature type="domain" description="Disintegrin" evidence="3">
    <location>
        <begin position="220"/>
        <end position="307"/>
    </location>
</feature>
<feature type="non-terminal residue" evidence="5">
    <location>
        <position position="1"/>
    </location>
</feature>
<evidence type="ECO:0000259" key="4">
    <source>
        <dbReference type="PROSITE" id="PS50215"/>
    </source>
</evidence>
<dbReference type="PROSITE" id="PS50215">
    <property type="entry name" value="ADAM_MEPRO"/>
    <property type="match status" value="1"/>
</dbReference>
<dbReference type="Pfam" id="PF08516">
    <property type="entry name" value="ADAM_CR"/>
    <property type="match status" value="1"/>
</dbReference>
<reference evidence="5 6" key="1">
    <citation type="submission" date="2019-09" db="EMBL/GenBank/DDBJ databases">
        <title>Bird 10,000 Genomes (B10K) Project - Family phase.</title>
        <authorList>
            <person name="Zhang G."/>
        </authorList>
    </citation>
    <scope>NUCLEOTIDE SEQUENCE [LARGE SCALE GENOMIC DNA]</scope>
    <source>
        <strain evidence="5">B10K-MSB-37135</strain>
        <tissue evidence="5">Heart</tissue>
    </source>
</reference>
<protein>
    <submittedName>
        <fullName evidence="5">ADA32 protein</fullName>
    </submittedName>
</protein>
<dbReference type="InterPro" id="IPR001590">
    <property type="entry name" value="Peptidase_M12B"/>
</dbReference>
<evidence type="ECO:0000313" key="6">
    <source>
        <dbReference type="Proteomes" id="UP000534426"/>
    </source>
</evidence>
<proteinExistence type="predicted"/>
<dbReference type="FunFam" id="4.10.70.10:FF:000001">
    <property type="entry name" value="Disintegrin and metalloproteinase domain-containing protein 22"/>
    <property type="match status" value="1"/>
</dbReference>
<comment type="caution">
    <text evidence="5">The sequence shown here is derived from an EMBL/GenBank/DDBJ whole genome shotgun (WGS) entry which is preliminary data.</text>
</comment>
<dbReference type="EMBL" id="VWPW01016062">
    <property type="protein sequence ID" value="NWJ04881.1"/>
    <property type="molecule type" value="Genomic_DNA"/>
</dbReference>
<comment type="caution">
    <text evidence="2">Lacks conserved residue(s) required for the propagation of feature annotation.</text>
</comment>
<dbReference type="SMART" id="SM00608">
    <property type="entry name" value="ACR"/>
    <property type="match status" value="1"/>
</dbReference>
<dbReference type="Gene3D" id="3.40.390.10">
    <property type="entry name" value="Collagenase (Catalytic Domain)"/>
    <property type="match status" value="1"/>
</dbReference>
<dbReference type="GO" id="GO:0005886">
    <property type="term" value="C:plasma membrane"/>
    <property type="evidence" value="ECO:0007669"/>
    <property type="project" value="TreeGrafter"/>
</dbReference>